<dbReference type="Gene3D" id="3.40.630.30">
    <property type="match status" value="1"/>
</dbReference>
<dbReference type="STRING" id="762211.BSTEL_0511"/>
<dbReference type="PROSITE" id="PS51186">
    <property type="entry name" value="GNAT"/>
    <property type="match status" value="1"/>
</dbReference>
<protein>
    <submittedName>
        <fullName evidence="2">N-acetyltransferase GCN5</fullName>
    </submittedName>
</protein>
<keyword evidence="3" id="KW-1185">Reference proteome</keyword>
<comment type="caution">
    <text evidence="2">The sequence shown here is derived from an EMBL/GenBank/DDBJ whole genome shotgun (WGS) entry which is preliminary data.</text>
</comment>
<gene>
    <name evidence="2" type="ORF">BSTEL_0511</name>
</gene>
<keyword evidence="2" id="KW-0808">Transferase</keyword>
<dbReference type="InterPro" id="IPR016181">
    <property type="entry name" value="Acyl_CoA_acyltransferase"/>
</dbReference>
<dbReference type="eggNOG" id="COG1670">
    <property type="taxonomic scope" value="Bacteria"/>
</dbReference>
<dbReference type="SUPFAM" id="SSF55729">
    <property type="entry name" value="Acyl-CoA N-acyltransferases (Nat)"/>
    <property type="match status" value="1"/>
</dbReference>
<dbReference type="InterPro" id="IPR000182">
    <property type="entry name" value="GNAT_dom"/>
</dbReference>
<dbReference type="PANTHER" id="PTHR43792">
    <property type="entry name" value="GNAT FAMILY, PUTATIVE (AFU_ORTHOLOGUE AFUA_3G00765)-RELATED-RELATED"/>
    <property type="match status" value="1"/>
</dbReference>
<dbReference type="EMBL" id="JGZP01000016">
    <property type="protein sequence ID" value="KFI95705.1"/>
    <property type="molecule type" value="Genomic_DNA"/>
</dbReference>
<organism evidence="2 3">
    <name type="scientific">Bifidobacterium stellenboschense</name>
    <dbReference type="NCBI Taxonomy" id="762211"/>
    <lineage>
        <taxon>Bacteria</taxon>
        <taxon>Bacillati</taxon>
        <taxon>Actinomycetota</taxon>
        <taxon>Actinomycetes</taxon>
        <taxon>Bifidobacteriales</taxon>
        <taxon>Bifidobacteriaceae</taxon>
        <taxon>Bifidobacterium</taxon>
    </lineage>
</organism>
<evidence type="ECO:0000313" key="3">
    <source>
        <dbReference type="Proteomes" id="UP000029004"/>
    </source>
</evidence>
<dbReference type="AlphaFoldDB" id="A0A087DJK5"/>
<dbReference type="Pfam" id="PF13302">
    <property type="entry name" value="Acetyltransf_3"/>
    <property type="match status" value="1"/>
</dbReference>
<dbReference type="PANTHER" id="PTHR43792:SF1">
    <property type="entry name" value="N-ACETYLTRANSFERASE DOMAIN-CONTAINING PROTEIN"/>
    <property type="match status" value="1"/>
</dbReference>
<name>A0A087DJK5_9BIFI</name>
<evidence type="ECO:0000313" key="2">
    <source>
        <dbReference type="EMBL" id="KFI95705.1"/>
    </source>
</evidence>
<proteinExistence type="predicted"/>
<dbReference type="GO" id="GO:0016747">
    <property type="term" value="F:acyltransferase activity, transferring groups other than amino-acyl groups"/>
    <property type="evidence" value="ECO:0007669"/>
    <property type="project" value="InterPro"/>
</dbReference>
<evidence type="ECO:0000259" key="1">
    <source>
        <dbReference type="PROSITE" id="PS51186"/>
    </source>
</evidence>
<dbReference type="InterPro" id="IPR051531">
    <property type="entry name" value="N-acetyltransferase"/>
</dbReference>
<reference evidence="2 3" key="1">
    <citation type="submission" date="2014-03" db="EMBL/GenBank/DDBJ databases">
        <title>Genomics of Bifidobacteria.</title>
        <authorList>
            <person name="Ventura M."/>
            <person name="Milani C."/>
            <person name="Lugli G.A."/>
        </authorList>
    </citation>
    <scope>NUCLEOTIDE SEQUENCE [LARGE SCALE GENOMIC DNA]</scope>
    <source>
        <strain evidence="2 3">DSM 23968</strain>
    </source>
</reference>
<dbReference type="Proteomes" id="UP000029004">
    <property type="component" value="Unassembled WGS sequence"/>
</dbReference>
<dbReference type="OrthoDB" id="3533156at2"/>
<accession>A0A087DJK5</accession>
<feature type="domain" description="N-acetyltransferase" evidence="1">
    <location>
        <begin position="1"/>
        <end position="150"/>
    </location>
</feature>
<sequence>MDDLADLHALFADPRTWWNAPNHRHTSLDQTRALLEYWLDDWAHQGIGYWVMRDNPTGRFLGAGGIRRTGDILSMRYYIPPRLWHRGYGSYLAASAQKVAASYDAALPIFLASLARNYASCLIADKLGFVVVRRDVDFTADAASRRIYADRAVMPGDIAAYLNMRETM</sequence>